<dbReference type="RefSeq" id="WP_085880218.1">
    <property type="nucleotide sequence ID" value="NZ_FWFZ01000022.1"/>
</dbReference>
<keyword evidence="1" id="KW-0732">Signal</keyword>
<protein>
    <recommendedName>
        <fullName evidence="2">CsgH-like domain-containing protein</fullName>
    </recommendedName>
</protein>
<dbReference type="Proteomes" id="UP000193900">
    <property type="component" value="Unassembled WGS sequence"/>
</dbReference>
<dbReference type="OrthoDB" id="7864894at2"/>
<feature type="chain" id="PRO_5012554397" description="CsgH-like domain-containing protein" evidence="1">
    <location>
        <begin position="22"/>
        <end position="127"/>
    </location>
</feature>
<dbReference type="InterPro" id="IPR053722">
    <property type="entry name" value="Curli_assembly_CsgC/AgfC"/>
</dbReference>
<dbReference type="Gene3D" id="2.60.40.2420">
    <property type="match status" value="1"/>
</dbReference>
<name>A0A1Y5TUV1_9RHOB</name>
<keyword evidence="4" id="KW-1185">Reference proteome</keyword>
<accession>A0A1Y5TUV1</accession>
<dbReference type="PROSITE" id="PS51257">
    <property type="entry name" value="PROKAR_LIPOPROTEIN"/>
    <property type="match status" value="1"/>
</dbReference>
<sequence length="127" mass="12563">MTHPLKLIAVATATAITTACAVPLGAATGGAEDAPVSCALTVTEAGRMVSVEGVVQARKAVSGSYSFDLRTSGSGGSATIRQGGPLVLSAGESATLGQSQFSGRAADVDGTLTLELEGQTLVCPMTH</sequence>
<evidence type="ECO:0000256" key="1">
    <source>
        <dbReference type="SAM" id="SignalP"/>
    </source>
</evidence>
<evidence type="ECO:0000313" key="3">
    <source>
        <dbReference type="EMBL" id="SLN70258.1"/>
    </source>
</evidence>
<reference evidence="3 4" key="1">
    <citation type="submission" date="2017-03" db="EMBL/GenBank/DDBJ databases">
        <authorList>
            <person name="Afonso C.L."/>
            <person name="Miller P.J."/>
            <person name="Scott M.A."/>
            <person name="Spackman E."/>
            <person name="Goraichik I."/>
            <person name="Dimitrov K.M."/>
            <person name="Suarez D.L."/>
            <person name="Swayne D.E."/>
        </authorList>
    </citation>
    <scope>NUCLEOTIDE SEQUENCE [LARGE SCALE GENOMIC DNA]</scope>
    <source>
        <strain evidence="3 4">CECT 7023</strain>
    </source>
</reference>
<dbReference type="AlphaFoldDB" id="A0A1Y5TUV1"/>
<organism evidence="3 4">
    <name type="scientific">Roseisalinus antarcticus</name>
    <dbReference type="NCBI Taxonomy" id="254357"/>
    <lineage>
        <taxon>Bacteria</taxon>
        <taxon>Pseudomonadati</taxon>
        <taxon>Pseudomonadota</taxon>
        <taxon>Alphaproteobacteria</taxon>
        <taxon>Rhodobacterales</taxon>
        <taxon>Roseobacteraceae</taxon>
        <taxon>Roseisalinus</taxon>
    </lineage>
</organism>
<dbReference type="Pfam" id="PF21112">
    <property type="entry name" value="CsgH"/>
    <property type="match status" value="1"/>
</dbReference>
<gene>
    <name evidence="3" type="ORF">ROA7023_03441</name>
</gene>
<dbReference type="InterPro" id="IPR048632">
    <property type="entry name" value="CsgH-like"/>
</dbReference>
<evidence type="ECO:0000313" key="4">
    <source>
        <dbReference type="Proteomes" id="UP000193900"/>
    </source>
</evidence>
<dbReference type="NCBIfam" id="NF041112">
    <property type="entry name" value="chap_CsgH_alph"/>
    <property type="match status" value="1"/>
</dbReference>
<dbReference type="EMBL" id="FWFZ01000022">
    <property type="protein sequence ID" value="SLN70258.1"/>
    <property type="molecule type" value="Genomic_DNA"/>
</dbReference>
<feature type="domain" description="CsgH-like" evidence="2">
    <location>
        <begin position="36"/>
        <end position="123"/>
    </location>
</feature>
<evidence type="ECO:0000259" key="2">
    <source>
        <dbReference type="Pfam" id="PF21112"/>
    </source>
</evidence>
<dbReference type="InterPro" id="IPR047726">
    <property type="entry name" value="CsgH_dom"/>
</dbReference>
<proteinExistence type="predicted"/>
<feature type="signal peptide" evidence="1">
    <location>
        <begin position="1"/>
        <end position="21"/>
    </location>
</feature>